<feature type="chain" id="PRO_5046011642" description="DUF4136 domain-containing protein" evidence="1">
    <location>
        <begin position="27"/>
        <end position="190"/>
    </location>
</feature>
<feature type="domain" description="DUF4136" evidence="2">
    <location>
        <begin position="26"/>
        <end position="189"/>
    </location>
</feature>
<keyword evidence="4" id="KW-1185">Reference proteome</keyword>
<evidence type="ECO:0000256" key="1">
    <source>
        <dbReference type="SAM" id="SignalP"/>
    </source>
</evidence>
<sequence>MKFSYFILGVALFHFLALSCSNPVHIQKDPAVNLSTYQTYSWVDTKENEQDNVAKPTAYLDISMRKTVNQQLAKKGWKETDQHPDVLISYEVLVERSTEERSNPVYTRPFTRVFYNPFRGRWINIYYPSEFLGYQTYQVPVKEGTIIISMVDANTDKVVWQGWTTRKLNYAMLTEKEIKKSVADIFKKFV</sequence>
<dbReference type="Pfam" id="PF13590">
    <property type="entry name" value="DUF4136"/>
    <property type="match status" value="1"/>
</dbReference>
<dbReference type="RefSeq" id="WP_014218532.1">
    <property type="nucleotide sequence ID" value="NZ_LWBO01000003.1"/>
</dbReference>
<accession>A0ABX3P4X8</accession>
<dbReference type="Gene3D" id="3.30.160.670">
    <property type="match status" value="1"/>
</dbReference>
<protein>
    <recommendedName>
        <fullName evidence="2">DUF4136 domain-containing protein</fullName>
    </recommendedName>
</protein>
<proteinExistence type="predicted"/>
<keyword evidence="1" id="KW-0732">Signal</keyword>
<evidence type="ECO:0000313" key="3">
    <source>
        <dbReference type="EMBL" id="OQP52940.1"/>
    </source>
</evidence>
<dbReference type="Proteomes" id="UP000192277">
    <property type="component" value="Unassembled WGS sequence"/>
</dbReference>
<gene>
    <name evidence="3" type="ORF">A4D02_21265</name>
</gene>
<dbReference type="PROSITE" id="PS51257">
    <property type="entry name" value="PROKAR_LIPOPROTEIN"/>
    <property type="match status" value="1"/>
</dbReference>
<reference evidence="3 4" key="1">
    <citation type="submission" date="2016-04" db="EMBL/GenBank/DDBJ databases">
        <authorList>
            <person name="Chen L."/>
            <person name="Zhuang W."/>
            <person name="Wang G."/>
        </authorList>
    </citation>
    <scope>NUCLEOTIDE SEQUENCE [LARGE SCALE GENOMIC DNA]</scope>
    <source>
        <strain evidence="4">GR20</strain>
    </source>
</reference>
<evidence type="ECO:0000313" key="4">
    <source>
        <dbReference type="Proteomes" id="UP000192277"/>
    </source>
</evidence>
<organism evidence="3 4">
    <name type="scientific">Niastella koreensis</name>
    <dbReference type="NCBI Taxonomy" id="354356"/>
    <lineage>
        <taxon>Bacteria</taxon>
        <taxon>Pseudomonadati</taxon>
        <taxon>Bacteroidota</taxon>
        <taxon>Chitinophagia</taxon>
        <taxon>Chitinophagales</taxon>
        <taxon>Chitinophagaceae</taxon>
        <taxon>Niastella</taxon>
    </lineage>
</organism>
<dbReference type="InterPro" id="IPR025411">
    <property type="entry name" value="DUF4136"/>
</dbReference>
<evidence type="ECO:0000259" key="2">
    <source>
        <dbReference type="Pfam" id="PF13590"/>
    </source>
</evidence>
<dbReference type="EMBL" id="LWBO01000003">
    <property type="protein sequence ID" value="OQP52940.1"/>
    <property type="molecule type" value="Genomic_DNA"/>
</dbReference>
<name>A0ABX3P4X8_9BACT</name>
<comment type="caution">
    <text evidence="3">The sequence shown here is derived from an EMBL/GenBank/DDBJ whole genome shotgun (WGS) entry which is preliminary data.</text>
</comment>
<feature type="signal peptide" evidence="1">
    <location>
        <begin position="1"/>
        <end position="26"/>
    </location>
</feature>